<feature type="domain" description="CENP-V/GFA" evidence="5">
    <location>
        <begin position="9"/>
        <end position="115"/>
    </location>
</feature>
<dbReference type="InterPro" id="IPR006913">
    <property type="entry name" value="CENP-V/GFA"/>
</dbReference>
<organism evidence="6 7">
    <name type="scientific">Favolaschia claudopus</name>
    <dbReference type="NCBI Taxonomy" id="2862362"/>
    <lineage>
        <taxon>Eukaryota</taxon>
        <taxon>Fungi</taxon>
        <taxon>Dikarya</taxon>
        <taxon>Basidiomycota</taxon>
        <taxon>Agaricomycotina</taxon>
        <taxon>Agaricomycetes</taxon>
        <taxon>Agaricomycetidae</taxon>
        <taxon>Agaricales</taxon>
        <taxon>Marasmiineae</taxon>
        <taxon>Mycenaceae</taxon>
        <taxon>Favolaschia</taxon>
    </lineage>
</organism>
<gene>
    <name evidence="6" type="ORF">R3P38DRAFT_16848</name>
</gene>
<dbReference type="SUPFAM" id="SSF51316">
    <property type="entry name" value="Mss4-like"/>
    <property type="match status" value="1"/>
</dbReference>
<dbReference type="Proteomes" id="UP001362999">
    <property type="component" value="Unassembled WGS sequence"/>
</dbReference>
<dbReference type="GO" id="GO:0016846">
    <property type="term" value="F:carbon-sulfur lyase activity"/>
    <property type="evidence" value="ECO:0007669"/>
    <property type="project" value="InterPro"/>
</dbReference>
<proteinExistence type="inferred from homology"/>
<dbReference type="EMBL" id="JAWWNJ010000001">
    <property type="protein sequence ID" value="KAK7063902.1"/>
    <property type="molecule type" value="Genomic_DNA"/>
</dbReference>
<name>A0AAW0EE16_9AGAR</name>
<protein>
    <submittedName>
        <fullName evidence="6">Mss4-like protein</fullName>
    </submittedName>
</protein>
<reference evidence="6 7" key="1">
    <citation type="journal article" date="2024" name="J Genomics">
        <title>Draft genome sequencing and assembly of Favolaschia claudopus CIRM-BRFM 2984 isolated from oak limbs.</title>
        <authorList>
            <person name="Navarro D."/>
            <person name="Drula E."/>
            <person name="Chaduli D."/>
            <person name="Cazenave R."/>
            <person name="Ahrendt S."/>
            <person name="Wang J."/>
            <person name="Lipzen A."/>
            <person name="Daum C."/>
            <person name="Barry K."/>
            <person name="Grigoriev I.V."/>
            <person name="Favel A."/>
            <person name="Rosso M.N."/>
            <person name="Martin F."/>
        </authorList>
    </citation>
    <scope>NUCLEOTIDE SEQUENCE [LARGE SCALE GENOMIC DNA]</scope>
    <source>
        <strain evidence="6 7">CIRM-BRFM 2984</strain>
    </source>
</reference>
<dbReference type="PANTHER" id="PTHR33337">
    <property type="entry name" value="GFA DOMAIN-CONTAINING PROTEIN"/>
    <property type="match status" value="1"/>
</dbReference>
<evidence type="ECO:0000259" key="5">
    <source>
        <dbReference type="PROSITE" id="PS51891"/>
    </source>
</evidence>
<keyword evidence="4" id="KW-0456">Lyase</keyword>
<dbReference type="Pfam" id="PF04828">
    <property type="entry name" value="GFA"/>
    <property type="match status" value="1"/>
</dbReference>
<dbReference type="PROSITE" id="PS51891">
    <property type="entry name" value="CENP_V_GFA"/>
    <property type="match status" value="1"/>
</dbReference>
<dbReference type="PANTHER" id="PTHR33337:SF40">
    <property type="entry name" value="CENP-V_GFA DOMAIN-CONTAINING PROTEIN-RELATED"/>
    <property type="match status" value="1"/>
</dbReference>
<evidence type="ECO:0000256" key="2">
    <source>
        <dbReference type="ARBA" id="ARBA00022723"/>
    </source>
</evidence>
<evidence type="ECO:0000313" key="7">
    <source>
        <dbReference type="Proteomes" id="UP001362999"/>
    </source>
</evidence>
<dbReference type="GO" id="GO:0046872">
    <property type="term" value="F:metal ion binding"/>
    <property type="evidence" value="ECO:0007669"/>
    <property type="project" value="UniProtKB-KW"/>
</dbReference>
<dbReference type="Gene3D" id="3.90.1590.10">
    <property type="entry name" value="glutathione-dependent formaldehyde- activating enzyme (gfa)"/>
    <property type="match status" value="1"/>
</dbReference>
<keyword evidence="2" id="KW-0479">Metal-binding</keyword>
<evidence type="ECO:0000256" key="4">
    <source>
        <dbReference type="ARBA" id="ARBA00023239"/>
    </source>
</evidence>
<dbReference type="InterPro" id="IPR011057">
    <property type="entry name" value="Mss4-like_sf"/>
</dbReference>
<accession>A0AAW0EE16</accession>
<keyword evidence="7" id="KW-1185">Reference proteome</keyword>
<comment type="similarity">
    <text evidence="1">Belongs to the Gfa family.</text>
</comment>
<comment type="caution">
    <text evidence="6">The sequence shown here is derived from an EMBL/GenBank/DDBJ whole genome shotgun (WGS) entry which is preliminary data.</text>
</comment>
<evidence type="ECO:0000313" key="6">
    <source>
        <dbReference type="EMBL" id="KAK7063902.1"/>
    </source>
</evidence>
<evidence type="ECO:0000256" key="3">
    <source>
        <dbReference type="ARBA" id="ARBA00022833"/>
    </source>
</evidence>
<dbReference type="AlphaFoldDB" id="A0AAW0EE16"/>
<evidence type="ECO:0000256" key="1">
    <source>
        <dbReference type="ARBA" id="ARBA00005495"/>
    </source>
</evidence>
<keyword evidence="3" id="KW-0862">Zinc</keyword>
<sequence length="156" mass="17803">MAESPQIVRRGSCYCGDVSYEVKGNPLFSVYCHCTQCQRSFGAVFVNAIHFTPAAFSWTFSAENNPEAEAQEGCTVYRCKKCRGAPATQMSDTQNWALRGTQLERDEDGRIKQWEDVIAERSYLVFQKGGGCRRLLCPSGQDSLMRRRDWVEFSFW</sequence>